<sequence>MCTNQTPTLATDTKISDRKESARNATTKIKEFISLCFTDLNQYFIRWQKEKYKIKVVIVTINSLLRLSRSIMNTRKIGIPTSIATIASKESFSIKNKPKTKIDIIIDTISGTLL</sequence>
<evidence type="ECO:0000313" key="2">
    <source>
        <dbReference type="Proteomes" id="UP001231941"/>
    </source>
</evidence>
<protein>
    <submittedName>
        <fullName evidence="1">Uncharacterized protein</fullName>
    </submittedName>
</protein>
<gene>
    <name evidence="1" type="ORF">Q5Y73_24445</name>
</gene>
<comment type="caution">
    <text evidence="1">The sequence shown here is derived from an EMBL/GenBank/DDBJ whole genome shotgun (WGS) entry which is preliminary data.</text>
</comment>
<evidence type="ECO:0000313" key="1">
    <source>
        <dbReference type="EMBL" id="MDP5277237.1"/>
    </source>
</evidence>
<accession>A0ABT9J6H8</accession>
<keyword evidence="2" id="KW-1185">Reference proteome</keyword>
<dbReference type="EMBL" id="JAVAMP010000033">
    <property type="protein sequence ID" value="MDP5277237.1"/>
    <property type="molecule type" value="Genomic_DNA"/>
</dbReference>
<organism evidence="1 2">
    <name type="scientific">Chengkuizengella axinellae</name>
    <dbReference type="NCBI Taxonomy" id="3064388"/>
    <lineage>
        <taxon>Bacteria</taxon>
        <taxon>Bacillati</taxon>
        <taxon>Bacillota</taxon>
        <taxon>Bacilli</taxon>
        <taxon>Bacillales</taxon>
        <taxon>Paenibacillaceae</taxon>
        <taxon>Chengkuizengella</taxon>
    </lineage>
</organism>
<dbReference type="RefSeq" id="WP_305994537.1">
    <property type="nucleotide sequence ID" value="NZ_JAVAMP010000033.1"/>
</dbReference>
<name>A0ABT9J6H8_9BACL</name>
<dbReference type="Proteomes" id="UP001231941">
    <property type="component" value="Unassembled WGS sequence"/>
</dbReference>
<reference evidence="1 2" key="1">
    <citation type="submission" date="2023-08" db="EMBL/GenBank/DDBJ databases">
        <authorList>
            <person name="Park J.-S."/>
        </authorList>
    </citation>
    <scope>NUCLEOTIDE SEQUENCE [LARGE SCALE GENOMIC DNA]</scope>
    <source>
        <strain evidence="1 2">2205SS18-9</strain>
    </source>
</reference>
<proteinExistence type="predicted"/>